<dbReference type="Gene3D" id="3.40.50.720">
    <property type="entry name" value="NAD(P)-binding Rossmann-like Domain"/>
    <property type="match status" value="2"/>
</dbReference>
<dbReference type="PROSITE" id="PS51257">
    <property type="entry name" value="PROKAR_LIPOPROTEIN"/>
    <property type="match status" value="1"/>
</dbReference>
<dbReference type="InterPro" id="IPR001227">
    <property type="entry name" value="Ac_transferase_dom_sf"/>
</dbReference>
<dbReference type="InterPro" id="IPR049551">
    <property type="entry name" value="PKS_DH_C"/>
</dbReference>
<dbReference type="SMART" id="SM00827">
    <property type="entry name" value="PKS_AT"/>
    <property type="match status" value="3"/>
</dbReference>
<dbReference type="EMBL" id="JACHJS010000001">
    <property type="protein sequence ID" value="MBB4966097.1"/>
    <property type="molecule type" value="Genomic_DNA"/>
</dbReference>
<dbReference type="SUPFAM" id="SSF51735">
    <property type="entry name" value="NAD(P)-binding Rossmann-fold domains"/>
    <property type="match status" value="5"/>
</dbReference>
<dbReference type="InterPro" id="IPR036291">
    <property type="entry name" value="NAD(P)-bd_dom_sf"/>
</dbReference>
<feature type="region of interest" description="Disordered" evidence="10">
    <location>
        <begin position="2757"/>
        <end position="3000"/>
    </location>
</feature>
<evidence type="ECO:0000256" key="1">
    <source>
        <dbReference type="ARBA" id="ARBA00001957"/>
    </source>
</evidence>
<sequence length="4604" mass="475735">MTSDDRTENAQGAVAVIGLSCRLPGAADPAGFARLLATATTAVGPTPADRWGTAPDGGPRLGGALDDVAGFDAGFFGVAPAEAAATDPRQRLALELAWEALEDAGIVPATLAGTRTGVFVGAIGGDYATLVARHGGLTRHSLPGLNDGVIANRVSYVLGLRGPSLTIDAAQSSALVAVHLAVQSLRRGETDVALVGGVNLNLVPDSTATAQEFGGLSPDGRSHTFDARANGYVRGEGGGFVVLKPLSAALAAGDPVHAVILGGAVNNDGATDGLTVPSADAQRDVIRAALADAGVRPATVQYVELHGTGTRVGDPIEAAALGAALGERDDTLLVGSAKTNVGHLEGAAGIVGLIKTVLALRARRLPASLNFATPNPAIPFDDLKLAVVTETGPWPRPDRRLVAGVSSWGMGGTNAHVVLAEAPVVDRSVDVPANPLSGAIAVPVSGKTEAALRAQAARYAEVLEKADPADSVDLARPADLAYSVATTRTAFARRAVAVGADAGALADALRDLAAGRPSPGVVTGTANVEGGTVFVFPGQGSQWVGMAAGLLVDSPVFAAHVAEVDAALRPHVDWSLVDLLRDGLPLDRVDVIQPALFGVMVSLAKLWIASGVRPDAVIGHSQGEIAAAHVAGALSLADAAAVVALRAKVIAGTAAAGGMVSVPHPVTRVREALAPWADRLAVAAVNGPSATVVSGEPGALAELVAGYRADGVDVRTIPVDYASHSPLVEALREELPRVLDGIAPRSSDIAFYSTVTGGPLDTAELTADYWYRNLRGTVEFADAVSAAIRDGHAFFVETSPHPVLGSGLRAIAETVSDAEVTVAGTLRRDEGGAARFLAALAQVHVKGGRVDWAALGGGTRVPLPTYPFQRRPYWIDTAGSTGTRPEESIVDFRWGGGDGPAGVDGAGSFDDTVRVVAAVVLGHADADAVDPATTFRDLGLDSAGAVEFRDRLAEATGARLPSTLTFDHPTPAAVARFLAGTGDVAEEVVTRAVDDDPVVLVSTAGRWPGGADTPEALWDLLVDGVDAIGPFPTNRGWDLDGLYDPSSSRPGTSYTREGGFLADADLFDGGFFGIGPREAAVLDPQQRLLLETAWEVVERAGIEPGSLRGSRTGVFVGAMTQDYGPRLHETPEGFEGHNLTGSLTSVASGRLSYVLGLEGPALTVDTACSSSLVAIHLAVRALRAGECDLALAGGVTVMSTPGMFTEFSRQRGLAPDGRCKPFADAADGTAWAEGVGLVLLERLSDARANGHHVLAVVRGSAVNQDGASNGLTAPNGPSQERVIRAALADAGLGPSDVDVVEAHGTGTALGDPIEAQAVLATYGRRAGHPLLLGSAKSNLGHTQAAAGVTGVIKLVHALRERTVPGTLHVDRPSHHVDWTAGAVTLVDRTTPWPEVDRPRRAAVSSFGISGTNAHLILEEPPAEPSTARTPQAGPFPWVLSARSPEALDDLAARLRAHAAGDPADVGFTLATARTRFDHRAVAVVDDSGLGDLTVTGTAGPTGKVAFLFTGQGSQRPGAGRGLHARFPAFAAAFDEVTAALDAHTARPVRDLLFAEPGTPEADLLDRTEFAQPALFALEVALFRLAVSFGLRPDFLIGHSVGEIAAVHVAGVLTLEDAARLVAARGALMQSVSTPGAMVAIQAAEDELDLGPGLDLAAVNGPTSVVVSGDVAKVDALAAHWRERGRKTKRLQVSHAFHSAHLDPVLDRFRAVAAGLSYAEPVVPVVSNVHGRLAGPGELTTPDYWVAHVRGAVRFHAGVSALHDAGARTFLELGPDPVLTALTTDATTAVSALRSGKPDAHAWLTALGTLYVAGTPVDWTAAFPDARRVDVPTYPFQRRRYWLDAPAAADVTAVGLAEAGHPLLGAVVERADDDGFVLTGRLSTTTHPWLADHVVGGRVLVPGTALLELAARGGLPTVAELTLHAPLVLGAAPVPVQVVVESEVDGLRAVSVHSRGERGWVRHAEGALAASVPAQGFRLPDGAEPLDVAGLYATLAGRGYDYGPAFQGLTAAWRHGADVYADVVLPGDDAAGYGLHPALLDAALHAVVGIAIEDDRTLVPFAWRGVTRHADGVAALRVRVRRTGPDSVALDAIDPAGAPVLSVESLVLRPVADRVPAYRVDWVPAPEVDGEAAWAPLGEHGDEHAFVVAEIHADGGPVERTHRAVTAALDLVRDWSDDAKLVLVTRGAVVAATGDRVADPVGAAVWGLVRVAQAELPDRVVVVDLPVGGGFAGLGAALATGEAQLAVRDRVLVPSLARVADALDVPPGGHRLDVTTPGTLANLALLPDPDAARPLAPGEVRVALRAAGLNFRDVLIALGAYPGGARIGAEGAGVVLEVGSAVTRVRPGQRVMGLVHGTLGPVVVTDQRLLTALPDGWTFAEGASVPVVYLTAHHGLVGVADVRPGDRVLVHAATGGVGTAAVRLARHLGAEVFGTASPAKWDVLRAAGLDDAHLASSRTLAFETAFGEVDVVLNALAHEFTDASLRLLRPGGRFVELGKTDPRDPALVLAEHDVRYTAFDLFEVDRDRIAAMLDDLGDVVRPLPVQAWDVRHAHHALRYLSQARHTGKLVVTLPAPLDPDGTVLVTGGTGALGAVAARHLVRRHGVRHLVLAGRRGPEAPGAADLVAELAEVGATVEVVAVDAADRDALAGLLAGLDRPLTAVVHTAGVLADGVLSTLDDERVASVLRPKVDAAWHLHELTRDADLAAFVLYSSAAGVLGNPGQANYAAANGFLDGLAALRSAAGLPRDLGRVGALVRGGRHGCRRPGRPGAHRTRADVHRRRAGPARHRARQPGRGPGDRPDRRPPGVVAAAARPRAAAGTGRRRAGRDRPGRARARRAGTGVAAARADHGRGRARPRLARRGPTRPGLPRRRVRLPVRHGTAQRAERPGRPAAALDPDVRPPDAARGGRVPGGPARTRQHRPGSGRGRPRPDRRPPRRPARRRRARRGGRPVARPAVPARRRARPRRGRHRRAVRPDRRRTPALTRAQPTKRGLSVSDEQKLRDYLTRVTAALKQTRQRLDEVTAAASEPIAIVGTACRLPGGVDSPEALWRLVVEERDATGPLPTDRGWDPDLYDPDPARSGKSYARRGGFLYDAGDFDADFFGIPPREALAADPQQRLLLETTWEAFERAGIDPGTLRGSDAGVFVGVIAQEYGPSLHHKPAPDTDGYVLTGTTTSVASGRIAYTFGLEGPAVTVDTACSSSLVAVHLAIQALRSGETSLAVAGGATVLGGPGILVEFSRQRGLAPDGRCKPFAAAADGTAWAEGVGVLVLERLSDARAKGHPVLAVLRGSAVNQDGRSTQLTAPNGPAQQRVIRAALASAGLAPSDVDLVEAHGTGTRLGDPIEAQALIATYGAGRTEPLWLGSLKSNVGHTQAAAGVVGIVKLVEALRHGVLPRTLHVDEPTPHVDWADSGVRLLSRARPWPETGRPRRAAVSSFGVSGTNAHVVVEQGEPASVAAEGVVPPVVPLVLSGATEAGLRAQAARVLSLVEGGAPLEDLGFSLATSRAALAHRAVVVGVDRAELVDGLRSVVPGRAGGSVAFLFTGQGAQRVGMGQELRAAYPVFAAAFDAVVAELDRELDVPVADVVAGHAGSLDDTAYTQAALFAFEVALFRLFESWGVRPDFVAGHSIGELAAAHVAGVWSLADAARIVAARGRLMGALPRDGAMVAVEATEERVRAALVGVSTVDIAAVNGPTSVVLSGAEDAVLDVVAALGDVRTKRLAVSHAFHSPLIEPMLAEFRAVVETAAFHRPKITVVSTLTGSVADLTDPGYWVRHAREAVRFADAVTTLREHGATTLIEIGPDAVLTALARATSDDVDAVASVRRDRPEAKSVVAALGAAHVAGAAVDWPAVFPGARRIDLPTYPFQRSRYWLDASVAAGDGRFWELVREGDVAGLAAALGDDRLHEPVSAVLPALSRWHTGRSGGERVDAWRHRVVWRPTGEPAGRLSGTWLLVAPPGHQWAPAAERALSARGADVRLVTDVADVARALAGAGFQAGQASCALEPDVRVVAGGGTSAVSGGSDVALPGVLDEALSLGRADVCTATMSSPTPRPGVERIAGVVSLLALTKGDHPDHPGVPAAHPATLGLLRALDGVDAPLWLVTRGAVAVEPGADADPDHALLWGLGLIAAVEHPDRWGGLVDLAPDADEAAWDRFAGVLTGTETEVAVRPSGVLARRIVRAPVEPAARTWRPRGTTLITGGTGALGARVATWLAERGAPRLLLVGRRGPDAPGAADLADRLTALGTEVEIVAADVSDRTALAAVLATIPADHPLDAVVHTAAVLDDALLGELTPSRVATALAVKVGGARALDELTRDRDLSAFVLFSSLAGVRGTAGQGNYAPGNAYLDALAARRRASGLPGTSVAWGQWAGDGIVGDGAARVLARHGITGLPPASAVASLGPILDADETALVVADVDWATLAGPVPLVSELVGEAPADEVLSLDGLDAAERSARLVALVREQVAAVQGRAVAAVDAARSFHDQGFDSLSALELRTRIGALTGLRLASTVVFDHPTPLALAAHLDAGLAPAAGTSVDAAIDALIAAATGADPTTRADAAIRLREVIAGWAPPAPAPAGDLADADDDELAAFISATLGIS</sequence>
<dbReference type="GO" id="GO:0005886">
    <property type="term" value="C:plasma membrane"/>
    <property type="evidence" value="ECO:0007669"/>
    <property type="project" value="TreeGrafter"/>
</dbReference>
<keyword evidence="5 14" id="KW-0808">Transferase</keyword>
<organism evidence="14 15">
    <name type="scientific">Saccharothrix violaceirubra</name>
    <dbReference type="NCBI Taxonomy" id="413306"/>
    <lineage>
        <taxon>Bacteria</taxon>
        <taxon>Bacillati</taxon>
        <taxon>Actinomycetota</taxon>
        <taxon>Actinomycetes</taxon>
        <taxon>Pseudonocardiales</taxon>
        <taxon>Pseudonocardiaceae</taxon>
        <taxon>Saccharothrix</taxon>
    </lineage>
</organism>
<feature type="region of interest" description="N-terminal hotdog fold" evidence="9">
    <location>
        <begin position="1860"/>
        <end position="1974"/>
    </location>
</feature>
<dbReference type="Gene3D" id="3.40.366.10">
    <property type="entry name" value="Malonyl-Coenzyme A Acyl Carrier Protein, domain 2"/>
    <property type="match status" value="3"/>
</dbReference>
<dbReference type="InterPro" id="IPR014030">
    <property type="entry name" value="Ketoacyl_synth_N"/>
</dbReference>
<dbReference type="InterPro" id="IPR018201">
    <property type="entry name" value="Ketoacyl_synth_AS"/>
</dbReference>
<dbReference type="Gene3D" id="3.30.70.3290">
    <property type="match status" value="3"/>
</dbReference>
<dbReference type="FunFam" id="3.40.47.10:FF:000019">
    <property type="entry name" value="Polyketide synthase type I"/>
    <property type="match status" value="2"/>
</dbReference>
<dbReference type="InterPro" id="IPR015083">
    <property type="entry name" value="NorB/c/GfsB-D-like_docking"/>
</dbReference>
<dbReference type="InterPro" id="IPR036299">
    <property type="entry name" value="Polyketide_synth_docking_sf"/>
</dbReference>
<comment type="cofactor">
    <cofactor evidence="1">
        <name>pantetheine 4'-phosphate</name>
        <dbReference type="ChEBI" id="CHEBI:47942"/>
    </cofactor>
</comment>
<keyword evidence="3" id="KW-0596">Phosphopantetheine</keyword>
<dbReference type="InterPro" id="IPR020807">
    <property type="entry name" value="PKS_DH"/>
</dbReference>
<feature type="compositionally biased region" description="Low complexity" evidence="10">
    <location>
        <begin position="2905"/>
        <end position="2917"/>
    </location>
</feature>
<dbReference type="GO" id="GO:0071770">
    <property type="term" value="P:DIM/DIP cell wall layer assembly"/>
    <property type="evidence" value="ECO:0007669"/>
    <property type="project" value="TreeGrafter"/>
</dbReference>
<dbReference type="PANTHER" id="PTHR43775">
    <property type="entry name" value="FATTY ACID SYNTHASE"/>
    <property type="match status" value="1"/>
</dbReference>
<dbReference type="NCBIfam" id="NF045894">
    <property type="entry name" value="PKS_plus_SDR"/>
    <property type="match status" value="1"/>
</dbReference>
<feature type="compositionally biased region" description="Basic residues" evidence="10">
    <location>
        <begin position="2936"/>
        <end position="2950"/>
    </location>
</feature>
<dbReference type="Gene3D" id="3.40.50.11460">
    <property type="match status" value="1"/>
</dbReference>
<dbReference type="SMART" id="SM01294">
    <property type="entry name" value="PKS_PP_betabranch"/>
    <property type="match status" value="2"/>
</dbReference>
<feature type="compositionally biased region" description="Basic residues" evidence="10">
    <location>
        <begin position="2822"/>
        <end position="2838"/>
    </location>
</feature>
<evidence type="ECO:0000256" key="5">
    <source>
        <dbReference type="ARBA" id="ARBA00022679"/>
    </source>
</evidence>
<dbReference type="SUPFAM" id="SSF53901">
    <property type="entry name" value="Thiolase-like"/>
    <property type="match status" value="3"/>
</dbReference>
<dbReference type="Pfam" id="PF08240">
    <property type="entry name" value="ADH_N"/>
    <property type="match status" value="1"/>
</dbReference>
<keyword evidence="7" id="KW-0511">Multifunctional enzyme</keyword>
<feature type="domain" description="Ketosynthase family 3 (KS3)" evidence="12">
    <location>
        <begin position="11"/>
        <end position="421"/>
    </location>
</feature>
<keyword evidence="6" id="KW-0045">Antibiotic biosynthesis</keyword>
<dbReference type="PROSITE" id="PS00606">
    <property type="entry name" value="KS3_1"/>
    <property type="match status" value="2"/>
</dbReference>
<dbReference type="GO" id="GO:0006633">
    <property type="term" value="P:fatty acid biosynthetic process"/>
    <property type="evidence" value="ECO:0007669"/>
    <property type="project" value="InterPro"/>
</dbReference>
<dbReference type="SMART" id="SM00825">
    <property type="entry name" value="PKS_KS"/>
    <property type="match status" value="3"/>
</dbReference>
<feature type="active site" description="Proton acceptor; for dehydratase activity" evidence="9">
    <location>
        <position position="1892"/>
    </location>
</feature>
<protein>
    <submittedName>
        <fullName evidence="14">Acyl transferase domain-containing protein/NADPH:quinone reductase-like Zn-dependent oxidoreductase</fullName>
    </submittedName>
</protein>
<evidence type="ECO:0000256" key="4">
    <source>
        <dbReference type="ARBA" id="ARBA00022553"/>
    </source>
</evidence>
<feature type="compositionally biased region" description="Low complexity" evidence="10">
    <location>
        <begin position="2806"/>
        <end position="2821"/>
    </location>
</feature>
<dbReference type="Gene3D" id="6.10.140.1830">
    <property type="match status" value="1"/>
</dbReference>
<keyword evidence="8" id="KW-0012">Acyltransferase</keyword>
<dbReference type="InterPro" id="IPR014031">
    <property type="entry name" value="Ketoacyl_synth_C"/>
</dbReference>
<feature type="domain" description="Carrier" evidence="11">
    <location>
        <begin position="4456"/>
        <end position="4533"/>
    </location>
</feature>
<dbReference type="Pfam" id="PF16197">
    <property type="entry name" value="KAsynt_C_assoc"/>
    <property type="match status" value="3"/>
</dbReference>
<dbReference type="SMART" id="SM00823">
    <property type="entry name" value="PKS_PP"/>
    <property type="match status" value="2"/>
</dbReference>
<dbReference type="Gene3D" id="3.90.180.10">
    <property type="entry name" value="Medium-chain alcohol dehydrogenases, catalytic domain"/>
    <property type="match status" value="1"/>
</dbReference>
<feature type="region of interest" description="C-terminal hotdog fold" evidence="9">
    <location>
        <begin position="1982"/>
        <end position="2116"/>
    </location>
</feature>
<dbReference type="Gene3D" id="1.10.1200.10">
    <property type="entry name" value="ACP-like"/>
    <property type="match status" value="2"/>
</dbReference>
<dbReference type="Gene3D" id="3.40.47.10">
    <property type="match status" value="3"/>
</dbReference>
<dbReference type="InterPro" id="IPR050091">
    <property type="entry name" value="PKS_NRPS_Biosynth_Enz"/>
</dbReference>
<dbReference type="InterPro" id="IPR020841">
    <property type="entry name" value="PKS_Beta-ketoAc_synthase_dom"/>
</dbReference>
<feature type="domain" description="Ketosynthase family 3 (KS3)" evidence="12">
    <location>
        <begin position="995"/>
        <end position="1419"/>
    </location>
</feature>
<feature type="domain" description="Ketosynthase family 3 (KS3)" evidence="12">
    <location>
        <begin position="3029"/>
        <end position="3453"/>
    </location>
</feature>
<evidence type="ECO:0000256" key="10">
    <source>
        <dbReference type="SAM" id="MobiDB-lite"/>
    </source>
</evidence>
<keyword evidence="4" id="KW-0597">Phosphoprotein</keyword>
<feature type="domain" description="PKS/mFAS DH" evidence="13">
    <location>
        <begin position="1860"/>
        <end position="2116"/>
    </location>
</feature>
<dbReference type="InterPro" id="IPR020806">
    <property type="entry name" value="PKS_PP-bd"/>
</dbReference>
<comment type="pathway">
    <text evidence="2">Antibiotic biosynthesis.</text>
</comment>
<name>A0A7W7T3V3_9PSEU</name>
<dbReference type="Proteomes" id="UP000542674">
    <property type="component" value="Unassembled WGS sequence"/>
</dbReference>
<dbReference type="CDD" id="cd00833">
    <property type="entry name" value="PKS"/>
    <property type="match status" value="3"/>
</dbReference>
<dbReference type="SUPFAM" id="SSF47336">
    <property type="entry name" value="ACP-like"/>
    <property type="match status" value="2"/>
</dbReference>
<dbReference type="InterPro" id="IPR016036">
    <property type="entry name" value="Malonyl_transacylase_ACP-bd"/>
</dbReference>
<dbReference type="Pfam" id="PF08990">
    <property type="entry name" value="Docking"/>
    <property type="match status" value="1"/>
</dbReference>
<dbReference type="InterPro" id="IPR009081">
    <property type="entry name" value="PP-bd_ACP"/>
</dbReference>
<dbReference type="InterPro" id="IPR049900">
    <property type="entry name" value="PKS_mFAS_DH"/>
</dbReference>
<dbReference type="RefSeq" id="WP_425567842.1">
    <property type="nucleotide sequence ID" value="NZ_BAABAI010000005.1"/>
</dbReference>
<dbReference type="Pfam" id="PF21089">
    <property type="entry name" value="PKS_DH_N"/>
    <property type="match status" value="1"/>
</dbReference>
<dbReference type="GO" id="GO:0004315">
    <property type="term" value="F:3-oxoacyl-[acyl-carrier-protein] synthase activity"/>
    <property type="evidence" value="ECO:0007669"/>
    <property type="project" value="InterPro"/>
</dbReference>
<dbReference type="Pfam" id="PF13602">
    <property type="entry name" value="ADH_zinc_N_2"/>
    <property type="match status" value="1"/>
</dbReference>
<dbReference type="InterPro" id="IPR032821">
    <property type="entry name" value="PKS_assoc"/>
</dbReference>
<dbReference type="InterPro" id="IPR014043">
    <property type="entry name" value="Acyl_transferase_dom"/>
</dbReference>
<evidence type="ECO:0000256" key="8">
    <source>
        <dbReference type="ARBA" id="ARBA00023315"/>
    </source>
</evidence>
<dbReference type="Pfam" id="PF08659">
    <property type="entry name" value="KR"/>
    <property type="match status" value="2"/>
</dbReference>
<dbReference type="InterPro" id="IPR013154">
    <property type="entry name" value="ADH-like_N"/>
</dbReference>
<dbReference type="SUPFAM" id="SSF50129">
    <property type="entry name" value="GroES-like"/>
    <property type="match status" value="1"/>
</dbReference>
<feature type="compositionally biased region" description="Basic residues" evidence="10">
    <location>
        <begin position="2853"/>
        <end position="2878"/>
    </location>
</feature>
<dbReference type="GO" id="GO:0016491">
    <property type="term" value="F:oxidoreductase activity"/>
    <property type="evidence" value="ECO:0007669"/>
    <property type="project" value="InterPro"/>
</dbReference>
<dbReference type="InterPro" id="IPR041618">
    <property type="entry name" value="PKS_DE"/>
</dbReference>
<gene>
    <name evidence="14" type="ORF">F4559_003456</name>
</gene>
<dbReference type="Pfam" id="PF18369">
    <property type="entry name" value="PKS_DE"/>
    <property type="match status" value="1"/>
</dbReference>
<dbReference type="Pfam" id="PF00698">
    <property type="entry name" value="Acyl_transf_1"/>
    <property type="match status" value="3"/>
</dbReference>
<evidence type="ECO:0000313" key="15">
    <source>
        <dbReference type="Proteomes" id="UP000542674"/>
    </source>
</evidence>
<dbReference type="Pfam" id="PF00109">
    <property type="entry name" value="ketoacyl-synt"/>
    <property type="match status" value="3"/>
</dbReference>
<dbReference type="GO" id="GO:0004312">
    <property type="term" value="F:fatty acid synthase activity"/>
    <property type="evidence" value="ECO:0007669"/>
    <property type="project" value="TreeGrafter"/>
</dbReference>
<dbReference type="Pfam" id="PF14765">
    <property type="entry name" value="PS-DH"/>
    <property type="match status" value="1"/>
</dbReference>
<dbReference type="CDD" id="cd05195">
    <property type="entry name" value="enoyl_red"/>
    <property type="match status" value="1"/>
</dbReference>
<dbReference type="InterPro" id="IPR049552">
    <property type="entry name" value="PKS_DH_N"/>
</dbReference>
<dbReference type="InterPro" id="IPR016035">
    <property type="entry name" value="Acyl_Trfase/lysoPLipase"/>
</dbReference>
<feature type="compositionally biased region" description="Basic residues" evidence="10">
    <location>
        <begin position="2758"/>
        <end position="2792"/>
    </location>
</feature>
<dbReference type="InterPro" id="IPR057326">
    <property type="entry name" value="KR_dom"/>
</dbReference>
<accession>A0A7W7T3V3</accession>
<dbReference type="PROSITE" id="PS52004">
    <property type="entry name" value="KS3_2"/>
    <property type="match status" value="3"/>
</dbReference>
<dbReference type="InterPro" id="IPR036736">
    <property type="entry name" value="ACP-like_sf"/>
</dbReference>
<dbReference type="Pfam" id="PF00550">
    <property type="entry name" value="PP-binding"/>
    <property type="match status" value="2"/>
</dbReference>
<dbReference type="Pfam" id="PF02801">
    <property type="entry name" value="Ketoacyl-synt_C"/>
    <property type="match status" value="3"/>
</dbReference>
<dbReference type="Gene3D" id="3.10.129.110">
    <property type="entry name" value="Polyketide synthase dehydratase"/>
    <property type="match status" value="1"/>
</dbReference>
<evidence type="ECO:0000256" key="2">
    <source>
        <dbReference type="ARBA" id="ARBA00004792"/>
    </source>
</evidence>
<dbReference type="InterPro" id="IPR011032">
    <property type="entry name" value="GroES-like_sf"/>
</dbReference>
<dbReference type="CDD" id="cd08952">
    <property type="entry name" value="KR_1_SDR_x"/>
    <property type="match status" value="1"/>
</dbReference>
<feature type="compositionally biased region" description="Basic residues" evidence="10">
    <location>
        <begin position="2960"/>
        <end position="2974"/>
    </location>
</feature>
<proteinExistence type="predicted"/>
<dbReference type="PANTHER" id="PTHR43775:SF51">
    <property type="entry name" value="INACTIVE PHENOLPHTHIOCEROL SYNTHESIS POLYKETIDE SYNTHASE TYPE I PKS1-RELATED"/>
    <property type="match status" value="1"/>
</dbReference>
<evidence type="ECO:0000256" key="9">
    <source>
        <dbReference type="PROSITE-ProRule" id="PRU01363"/>
    </source>
</evidence>
<dbReference type="SMART" id="SM00822">
    <property type="entry name" value="PKS_KR"/>
    <property type="match status" value="2"/>
</dbReference>
<dbReference type="InterPro" id="IPR013968">
    <property type="entry name" value="PKS_KR"/>
</dbReference>
<evidence type="ECO:0000313" key="14">
    <source>
        <dbReference type="EMBL" id="MBB4966097.1"/>
    </source>
</evidence>
<dbReference type="FunFam" id="3.40.366.10:FF:000002">
    <property type="entry name" value="Probable polyketide synthase 2"/>
    <property type="match status" value="1"/>
</dbReference>
<evidence type="ECO:0000259" key="13">
    <source>
        <dbReference type="PROSITE" id="PS52019"/>
    </source>
</evidence>
<feature type="active site" description="Proton donor; for dehydratase activity" evidence="9">
    <location>
        <position position="2040"/>
    </location>
</feature>
<dbReference type="GO" id="GO:0005737">
    <property type="term" value="C:cytoplasm"/>
    <property type="evidence" value="ECO:0007669"/>
    <property type="project" value="TreeGrafter"/>
</dbReference>
<dbReference type="SMART" id="SM00826">
    <property type="entry name" value="PKS_DH"/>
    <property type="match status" value="1"/>
</dbReference>
<feature type="domain" description="Carrier" evidence="11">
    <location>
        <begin position="907"/>
        <end position="982"/>
    </location>
</feature>
<dbReference type="SUPFAM" id="SSF55048">
    <property type="entry name" value="Probable ACP-binding domain of malonyl-CoA ACP transacylase"/>
    <property type="match status" value="3"/>
</dbReference>
<evidence type="ECO:0000259" key="11">
    <source>
        <dbReference type="PROSITE" id="PS50075"/>
    </source>
</evidence>
<dbReference type="PROSITE" id="PS52019">
    <property type="entry name" value="PKS_MFAS_DH"/>
    <property type="match status" value="1"/>
</dbReference>
<comment type="caution">
    <text evidence="14">The sequence shown here is derived from an EMBL/GenBank/DDBJ whole genome shotgun (WGS) entry which is preliminary data.</text>
</comment>
<dbReference type="InterPro" id="IPR042104">
    <property type="entry name" value="PKS_dehydratase_sf"/>
</dbReference>
<dbReference type="GO" id="GO:0031177">
    <property type="term" value="F:phosphopantetheine binding"/>
    <property type="evidence" value="ECO:0007669"/>
    <property type="project" value="InterPro"/>
</dbReference>
<evidence type="ECO:0000256" key="3">
    <source>
        <dbReference type="ARBA" id="ARBA00022450"/>
    </source>
</evidence>
<dbReference type="InterPro" id="IPR020843">
    <property type="entry name" value="ER"/>
</dbReference>
<dbReference type="CDD" id="cd08956">
    <property type="entry name" value="KR_3_FAS_SDR_x"/>
    <property type="match status" value="1"/>
</dbReference>
<dbReference type="InterPro" id="IPR016039">
    <property type="entry name" value="Thiolase-like"/>
</dbReference>
<dbReference type="PROSITE" id="PS50075">
    <property type="entry name" value="CARRIER"/>
    <property type="match status" value="2"/>
</dbReference>
<evidence type="ECO:0000259" key="12">
    <source>
        <dbReference type="PROSITE" id="PS52004"/>
    </source>
</evidence>
<dbReference type="SUPFAM" id="SSF101173">
    <property type="entry name" value="Docking domain B of the erythromycin polyketide synthase (DEBS)"/>
    <property type="match status" value="1"/>
</dbReference>
<reference evidence="14 15" key="1">
    <citation type="submission" date="2020-08" db="EMBL/GenBank/DDBJ databases">
        <title>Sequencing the genomes of 1000 actinobacteria strains.</title>
        <authorList>
            <person name="Klenk H.-P."/>
        </authorList>
    </citation>
    <scope>NUCLEOTIDE SEQUENCE [LARGE SCALE GENOMIC DNA]</scope>
    <source>
        <strain evidence="14 15">DSM 45084</strain>
    </source>
</reference>
<evidence type="ECO:0000256" key="6">
    <source>
        <dbReference type="ARBA" id="ARBA00023194"/>
    </source>
</evidence>
<dbReference type="GO" id="GO:0033068">
    <property type="term" value="P:macrolide biosynthetic process"/>
    <property type="evidence" value="ECO:0007669"/>
    <property type="project" value="UniProtKB-ARBA"/>
</dbReference>
<keyword evidence="15" id="KW-1185">Reference proteome</keyword>
<dbReference type="SMART" id="SM00829">
    <property type="entry name" value="PKS_ER"/>
    <property type="match status" value="1"/>
</dbReference>
<evidence type="ECO:0000256" key="7">
    <source>
        <dbReference type="ARBA" id="ARBA00023268"/>
    </source>
</evidence>
<dbReference type="SUPFAM" id="SSF52151">
    <property type="entry name" value="FabD/lysophospholipase-like"/>
    <property type="match status" value="3"/>
</dbReference>